<dbReference type="SUPFAM" id="SSF46689">
    <property type="entry name" value="Homeodomain-like"/>
    <property type="match status" value="1"/>
</dbReference>
<name>A0ABS1IA31_9PROT</name>
<organism evidence="1 2">
    <name type="scientific">Azospirillum aestuarii</name>
    <dbReference type="NCBI Taxonomy" id="2802052"/>
    <lineage>
        <taxon>Bacteria</taxon>
        <taxon>Pseudomonadati</taxon>
        <taxon>Pseudomonadota</taxon>
        <taxon>Alphaproteobacteria</taxon>
        <taxon>Rhodospirillales</taxon>
        <taxon>Azospirillaceae</taxon>
        <taxon>Azospirillum</taxon>
    </lineage>
</organism>
<dbReference type="RefSeq" id="WP_200487898.1">
    <property type="nucleotide sequence ID" value="NZ_JAEPIV010000071.1"/>
</dbReference>
<dbReference type="InterPro" id="IPR009057">
    <property type="entry name" value="Homeodomain-like_sf"/>
</dbReference>
<evidence type="ECO:0000313" key="1">
    <source>
        <dbReference type="EMBL" id="MBK4723563.1"/>
    </source>
</evidence>
<gene>
    <name evidence="1" type="ORF">JJL56_32500</name>
</gene>
<reference evidence="1 2" key="1">
    <citation type="submission" date="2021-01" db="EMBL/GenBank/DDBJ databases">
        <title>Azospirillum sp. YIM DDC1 draft genome.</title>
        <authorList>
            <person name="Wang Y.-X."/>
        </authorList>
    </citation>
    <scope>NUCLEOTIDE SEQUENCE [LARGE SCALE GENOMIC DNA]</scope>
    <source>
        <strain evidence="1 2">YIM DDC1</strain>
    </source>
</reference>
<dbReference type="Proteomes" id="UP000654452">
    <property type="component" value="Unassembled WGS sequence"/>
</dbReference>
<sequence length="62" mass="6964">MQPKPMGGDRHSQRMETHAPEILELIEATPDLTLAEIAAHMASRHGLRVAVSTVWRLLERHA</sequence>
<evidence type="ECO:0000313" key="2">
    <source>
        <dbReference type="Proteomes" id="UP000654452"/>
    </source>
</evidence>
<accession>A0ABS1IA31</accession>
<keyword evidence="2" id="KW-1185">Reference proteome</keyword>
<proteinExistence type="predicted"/>
<dbReference type="EMBL" id="JAEPIV010000071">
    <property type="protein sequence ID" value="MBK4723563.1"/>
    <property type="molecule type" value="Genomic_DNA"/>
</dbReference>
<protein>
    <submittedName>
        <fullName evidence="1">Helix-turn-helix domain-containing protein</fullName>
    </submittedName>
</protein>
<comment type="caution">
    <text evidence="1">The sequence shown here is derived from an EMBL/GenBank/DDBJ whole genome shotgun (WGS) entry which is preliminary data.</text>
</comment>